<gene>
    <name evidence="1" type="ORF">GCM10009727_52070</name>
</gene>
<name>A0ABP5LKB7_9ACTN</name>
<keyword evidence="2" id="KW-1185">Reference proteome</keyword>
<dbReference type="EMBL" id="BAAAMR010000050">
    <property type="protein sequence ID" value="GAA2148894.1"/>
    <property type="molecule type" value="Genomic_DNA"/>
</dbReference>
<accession>A0ABP5LKB7</accession>
<evidence type="ECO:0000313" key="1">
    <source>
        <dbReference type="EMBL" id="GAA2148894.1"/>
    </source>
</evidence>
<comment type="caution">
    <text evidence="1">The sequence shown here is derived from an EMBL/GenBank/DDBJ whole genome shotgun (WGS) entry which is preliminary data.</text>
</comment>
<reference evidence="2" key="1">
    <citation type="journal article" date="2019" name="Int. J. Syst. Evol. Microbiol.">
        <title>The Global Catalogue of Microorganisms (GCM) 10K type strain sequencing project: providing services to taxonomists for standard genome sequencing and annotation.</title>
        <authorList>
            <consortium name="The Broad Institute Genomics Platform"/>
            <consortium name="The Broad Institute Genome Sequencing Center for Infectious Disease"/>
            <person name="Wu L."/>
            <person name="Ma J."/>
        </authorList>
    </citation>
    <scope>NUCLEOTIDE SEQUENCE [LARGE SCALE GENOMIC DNA]</scope>
    <source>
        <strain evidence="2">JCM 13850</strain>
    </source>
</reference>
<protein>
    <submittedName>
        <fullName evidence="1">Uncharacterized protein</fullName>
    </submittedName>
</protein>
<proteinExistence type="predicted"/>
<sequence>MDAGRWWPLCDAPTAVRVVLVARSHAHGLRAAQAAAWQWSTSAELRPVQLLGLAVIADAPGRRPKPLKDLLTLISGGVPKVWDLPWVEALRLGDPPGQVQLPAQYAAMAADLHTIMTGGRHA</sequence>
<evidence type="ECO:0000313" key="2">
    <source>
        <dbReference type="Proteomes" id="UP001501020"/>
    </source>
</evidence>
<organism evidence="1 2">
    <name type="scientific">Actinomadura napierensis</name>
    <dbReference type="NCBI Taxonomy" id="267854"/>
    <lineage>
        <taxon>Bacteria</taxon>
        <taxon>Bacillati</taxon>
        <taxon>Actinomycetota</taxon>
        <taxon>Actinomycetes</taxon>
        <taxon>Streptosporangiales</taxon>
        <taxon>Thermomonosporaceae</taxon>
        <taxon>Actinomadura</taxon>
    </lineage>
</organism>
<dbReference type="Proteomes" id="UP001501020">
    <property type="component" value="Unassembled WGS sequence"/>
</dbReference>